<feature type="signal peptide" evidence="1">
    <location>
        <begin position="1"/>
        <end position="20"/>
    </location>
</feature>
<feature type="chain" id="PRO_5040311570" evidence="1">
    <location>
        <begin position="21"/>
        <end position="139"/>
    </location>
</feature>
<dbReference type="EMBL" id="CP068108">
    <property type="protein sequence ID" value="QQT99640.1"/>
    <property type="molecule type" value="Genomic_DNA"/>
</dbReference>
<reference evidence="2 3" key="1">
    <citation type="submission" date="2021-01" db="EMBL/GenBank/DDBJ databases">
        <title>FDA dAtabase for Regulatory Grade micrObial Sequences (FDA-ARGOS): Supporting development and validation of Infectious Disease Dx tests.</title>
        <authorList>
            <person name="Sproer C."/>
            <person name="Gronow S."/>
            <person name="Severitt S."/>
            <person name="Schroder I."/>
            <person name="Tallon L."/>
            <person name="Sadzewicz L."/>
            <person name="Zhao X."/>
            <person name="Boylan J."/>
            <person name="Ott S."/>
            <person name="Bowen H."/>
            <person name="Vavikolanu K."/>
            <person name="Mehta A."/>
            <person name="Aluvathingal J."/>
            <person name="Nadendla S."/>
            <person name="Lowell S."/>
            <person name="Myers T."/>
            <person name="Yan Y."/>
            <person name="Sichtig H."/>
        </authorList>
    </citation>
    <scope>NUCLEOTIDE SEQUENCE [LARGE SCALE GENOMIC DNA]</scope>
    <source>
        <strain evidence="2 3">FDAARGOS_1131</strain>
    </source>
</reference>
<protein>
    <submittedName>
        <fullName evidence="2">Uncharacterized protein</fullName>
    </submittedName>
</protein>
<evidence type="ECO:0000313" key="2">
    <source>
        <dbReference type="EMBL" id="QQT99640.1"/>
    </source>
</evidence>
<name>A0A9Q7E7M1_MYROD</name>
<keyword evidence="1" id="KW-0732">Signal</keyword>
<evidence type="ECO:0000256" key="1">
    <source>
        <dbReference type="SAM" id="SignalP"/>
    </source>
</evidence>
<proteinExistence type="predicted"/>
<organism evidence="2 3">
    <name type="scientific">Myroides odoratus</name>
    <name type="common">Flavobacterium odoratum</name>
    <dbReference type="NCBI Taxonomy" id="256"/>
    <lineage>
        <taxon>Bacteria</taxon>
        <taxon>Pseudomonadati</taxon>
        <taxon>Bacteroidota</taxon>
        <taxon>Flavobacteriia</taxon>
        <taxon>Flavobacteriales</taxon>
        <taxon>Flavobacteriaceae</taxon>
        <taxon>Myroides</taxon>
    </lineage>
</organism>
<dbReference type="AlphaFoldDB" id="A0A9Q7E7M1"/>
<dbReference type="RefSeq" id="WP_002987837.1">
    <property type="nucleotide sequence ID" value="NZ_CP068108.1"/>
</dbReference>
<sequence>MKKLVVTLGLLIAFSAPTFATTNDGDRQIPGPTTGEKKYPYRLEVWREIKGHNGQPSQLQFIHSEGGSATLAVINARTADLMRMYPAPTYQVYNSVPIPWEPPVVIDPWDPGPIVVEPWNPGPIVVQPWDPNEPIKKHM</sequence>
<dbReference type="Proteomes" id="UP000596202">
    <property type="component" value="Chromosome"/>
</dbReference>
<evidence type="ECO:0000313" key="3">
    <source>
        <dbReference type="Proteomes" id="UP000596202"/>
    </source>
</evidence>
<dbReference type="GeneID" id="93529161"/>
<gene>
    <name evidence="2" type="ORF">I6I88_15895</name>
</gene>
<accession>A0A9Q7E7M1</accession>